<dbReference type="Proteomes" id="UP000886355">
    <property type="component" value="Unassembled WGS sequence"/>
</dbReference>
<organism evidence="1">
    <name type="scientific">Thermodesulforhabdus norvegica</name>
    <dbReference type="NCBI Taxonomy" id="39841"/>
    <lineage>
        <taxon>Bacteria</taxon>
        <taxon>Pseudomonadati</taxon>
        <taxon>Thermodesulfobacteriota</taxon>
        <taxon>Syntrophobacteria</taxon>
        <taxon>Syntrophobacterales</taxon>
        <taxon>Thermodesulforhabdaceae</taxon>
        <taxon>Thermodesulforhabdus</taxon>
    </lineage>
</organism>
<evidence type="ECO:0000313" key="1">
    <source>
        <dbReference type="EMBL" id="HDL90262.1"/>
    </source>
</evidence>
<dbReference type="EMBL" id="DQZW01000242">
    <property type="protein sequence ID" value="HDL90262.1"/>
    <property type="molecule type" value="Genomic_DNA"/>
</dbReference>
<sequence>MTITECNNCPCLNTDQEHGVWCNLGYDLVKFRGTHNTVSFGSPECKLVSIITEEETISRPPPVVIERLLHGMA</sequence>
<proteinExistence type="predicted"/>
<accession>A0A7C1AYQ9</accession>
<name>A0A7C1AYQ9_9BACT</name>
<gene>
    <name evidence="1" type="ORF">ENG14_05105</name>
</gene>
<protein>
    <submittedName>
        <fullName evidence="1">Uncharacterized protein</fullName>
    </submittedName>
</protein>
<reference evidence="1" key="1">
    <citation type="journal article" date="2020" name="mSystems">
        <title>Genome- and Community-Level Interaction Insights into Carbon Utilization and Element Cycling Functions of Hydrothermarchaeota in Hydrothermal Sediment.</title>
        <authorList>
            <person name="Zhou Z."/>
            <person name="Liu Y."/>
            <person name="Xu W."/>
            <person name="Pan J."/>
            <person name="Luo Z.H."/>
            <person name="Li M."/>
        </authorList>
    </citation>
    <scope>NUCLEOTIDE SEQUENCE [LARGE SCALE GENOMIC DNA]</scope>
    <source>
        <strain evidence="1">HyVt-19</strain>
    </source>
</reference>
<comment type="caution">
    <text evidence="1">The sequence shown here is derived from an EMBL/GenBank/DDBJ whole genome shotgun (WGS) entry which is preliminary data.</text>
</comment>
<dbReference type="AlphaFoldDB" id="A0A7C1AYQ9"/>